<evidence type="ECO:0000259" key="2">
    <source>
        <dbReference type="Pfam" id="PF25597"/>
    </source>
</evidence>
<feature type="region of interest" description="Disordered" evidence="1">
    <location>
        <begin position="194"/>
        <end position="215"/>
    </location>
</feature>
<dbReference type="Pfam" id="PF25597">
    <property type="entry name" value="SH3_retrovirus"/>
    <property type="match status" value="1"/>
</dbReference>
<feature type="region of interest" description="Disordered" evidence="1">
    <location>
        <begin position="636"/>
        <end position="672"/>
    </location>
</feature>
<name>A0ABQ4X7H1_9ASTR</name>
<feature type="domain" description="Retroviral polymerase SH3-like" evidence="2">
    <location>
        <begin position="276"/>
        <end position="324"/>
    </location>
</feature>
<proteinExistence type="predicted"/>
<dbReference type="InterPro" id="IPR057670">
    <property type="entry name" value="SH3_retrovirus"/>
</dbReference>
<reference evidence="3" key="1">
    <citation type="journal article" date="2022" name="Int. J. Mol. Sci.">
        <title>Draft Genome of Tanacetum Coccineum: Genomic Comparison of Closely Related Tanacetum-Family Plants.</title>
        <authorList>
            <person name="Yamashiro T."/>
            <person name="Shiraishi A."/>
            <person name="Nakayama K."/>
            <person name="Satake H."/>
        </authorList>
    </citation>
    <scope>NUCLEOTIDE SEQUENCE</scope>
</reference>
<reference evidence="3" key="2">
    <citation type="submission" date="2022-01" db="EMBL/GenBank/DDBJ databases">
        <authorList>
            <person name="Yamashiro T."/>
            <person name="Shiraishi A."/>
            <person name="Satake H."/>
            <person name="Nakayama K."/>
        </authorList>
    </citation>
    <scope>NUCLEOTIDE SEQUENCE</scope>
</reference>
<organism evidence="3 4">
    <name type="scientific">Tanacetum coccineum</name>
    <dbReference type="NCBI Taxonomy" id="301880"/>
    <lineage>
        <taxon>Eukaryota</taxon>
        <taxon>Viridiplantae</taxon>
        <taxon>Streptophyta</taxon>
        <taxon>Embryophyta</taxon>
        <taxon>Tracheophyta</taxon>
        <taxon>Spermatophyta</taxon>
        <taxon>Magnoliopsida</taxon>
        <taxon>eudicotyledons</taxon>
        <taxon>Gunneridae</taxon>
        <taxon>Pentapetalae</taxon>
        <taxon>asterids</taxon>
        <taxon>campanulids</taxon>
        <taxon>Asterales</taxon>
        <taxon>Asteraceae</taxon>
        <taxon>Asteroideae</taxon>
        <taxon>Anthemideae</taxon>
        <taxon>Anthemidinae</taxon>
        <taxon>Tanacetum</taxon>
    </lineage>
</organism>
<keyword evidence="4" id="KW-1185">Reference proteome</keyword>
<protein>
    <submittedName>
        <fullName evidence="3">Retrovirus-related pol polyprotein from transposon TNT 1-94</fullName>
    </submittedName>
</protein>
<accession>A0ABQ4X7H1</accession>
<feature type="compositionally biased region" description="Basic and acidic residues" evidence="1">
    <location>
        <begin position="650"/>
        <end position="659"/>
    </location>
</feature>
<dbReference type="Proteomes" id="UP001151760">
    <property type="component" value="Unassembled WGS sequence"/>
</dbReference>
<feature type="compositionally biased region" description="Polar residues" evidence="1">
    <location>
        <begin position="194"/>
        <end position="203"/>
    </location>
</feature>
<evidence type="ECO:0000313" key="4">
    <source>
        <dbReference type="Proteomes" id="UP001151760"/>
    </source>
</evidence>
<evidence type="ECO:0000313" key="3">
    <source>
        <dbReference type="EMBL" id="GJS61185.1"/>
    </source>
</evidence>
<evidence type="ECO:0000256" key="1">
    <source>
        <dbReference type="SAM" id="MobiDB-lite"/>
    </source>
</evidence>
<comment type="caution">
    <text evidence="3">The sequence shown here is derived from an EMBL/GenBank/DDBJ whole genome shotgun (WGS) entry which is preliminary data.</text>
</comment>
<dbReference type="EMBL" id="BQNB010009272">
    <property type="protein sequence ID" value="GJS61185.1"/>
    <property type="molecule type" value="Genomic_DNA"/>
</dbReference>
<gene>
    <name evidence="3" type="ORF">Tco_0655969</name>
</gene>
<sequence length="740" mass="82660">MSANDNFSLHDDEELSLHDDASLDDLHFARECKFKGSKEGSRHEASRGQDFKPVRTEKEALMTIDKGQINWVEQTADEELNHAQMAFTVNNSSTVKIGLGYGIQSNAEVLGYEEEMSRGIFVLRETDAGYYDIPLYKPIQKEDIDDSLYEYGKHGPQPKSPSSTVSNASSIVFSICPSNDSNEELGAVSDASSTHYSTCQSNDSDGELGTISDHSVNDDPIHDNIPILLEQVLLKVPRQHNMYTFDMKNVVSSKAYTCLLAKASSDEAKLWHRSPLGKFDGKSDEGFLVGYSVNSKAFRVYNVVTKRVEVNLHVNFLEEKPNTEEPEELMVSLLLLRKATVSILKTLLQEDSLPPKADIFYTISKNAVPATAPTSTIPVNTGSENFNTVFEEVTTGNIEAISPSADHEEEASYDDDGIITDFNNLPDEVDVTLNPTLRIHNAHPQSQILGDPNTPVQTRSSLKKITEAHALEELLQFKLQQVWVLVDLPNGAKVIVHRSNKMDVKSAFLYGTIDEEVYVSQPPGFYMALLVQSILVQRMQNQRLQGGKVKKILQDSSIQGRLPSSYNKVHASGEKQVEDISPNTLEAAKTLSKVASLKSRSIDKGRRYKRRKETKGNKVVSSLDFQDQDHDTAKKINTAGEVNAATSTSCEDKGQREGKAPMLSEETPKKSKEQILQEEASLAEAIRLDPTKRKKAKQIHLDALLAQKNSEEKRLTEQHEEEKSSSYSWMLNFTQMKRWE</sequence>